<sequence length="141" mass="16106">VDGVAMRSSLGFPLADIFMVNLENTVLRPTIDRLCFNKRYLDGTFIVCNEDSYRDEILLEINNGHHSIRFSMESNIQALSCMVIQRKQQSINNPILDHLINPGYILPRESSTLIRLNFDFIIQWASLKKSTDPALLVSTSF</sequence>
<feature type="non-terminal residue" evidence="1">
    <location>
        <position position="1"/>
    </location>
</feature>
<dbReference type="AlphaFoldDB" id="Q5C5Q9"/>
<evidence type="ECO:0000313" key="1">
    <source>
        <dbReference type="EMBL" id="AAX25015.2"/>
    </source>
</evidence>
<proteinExistence type="evidence at transcript level"/>
<name>Q5C5Q9_SCHJA</name>
<reference evidence="1" key="1">
    <citation type="journal article" date="2006" name="PLoS Pathog.">
        <title>New perspectives on host-parasite interplay by comparative transcriptomic and proteomic analyses of Schistosoma japonicum.</title>
        <authorList>
            <person name="Liu F."/>
            <person name="Lu J."/>
            <person name="Hu W."/>
            <person name="Wang S.Y."/>
            <person name="Cui S.J."/>
            <person name="Chi M."/>
            <person name="Yan Q."/>
            <person name="Wang X.R."/>
            <person name="Song H.D."/>
            <person name="Xu X.N."/>
            <person name="Wang J.J."/>
            <person name="Zhang X.L."/>
            <person name="Zhang X."/>
            <person name="Wang Z.Q."/>
            <person name="Xue C.L."/>
            <person name="Brindley P.J."/>
            <person name="McManus D.P."/>
            <person name="Yang P.Y."/>
            <person name="Feng Z."/>
            <person name="Chen Z."/>
            <person name="Han Z.G."/>
        </authorList>
    </citation>
    <scope>NUCLEOTIDE SEQUENCE</scope>
</reference>
<protein>
    <submittedName>
        <fullName evidence="1">SJCHGC08529 protein</fullName>
    </submittedName>
</protein>
<organism evidence="1">
    <name type="scientific">Schistosoma japonicum</name>
    <name type="common">Blood fluke</name>
    <dbReference type="NCBI Taxonomy" id="6182"/>
    <lineage>
        <taxon>Eukaryota</taxon>
        <taxon>Metazoa</taxon>
        <taxon>Spiralia</taxon>
        <taxon>Lophotrochozoa</taxon>
        <taxon>Platyhelminthes</taxon>
        <taxon>Trematoda</taxon>
        <taxon>Digenea</taxon>
        <taxon>Strigeidida</taxon>
        <taxon>Schistosomatoidea</taxon>
        <taxon>Schistosomatidae</taxon>
        <taxon>Schistosoma</taxon>
    </lineage>
</organism>
<dbReference type="EMBL" id="AY809126">
    <property type="protein sequence ID" value="AAX25015.2"/>
    <property type="molecule type" value="mRNA"/>
</dbReference>
<accession>Q5C5Q9</accession>